<evidence type="ECO:0000256" key="2">
    <source>
        <dbReference type="ARBA" id="ARBA00023125"/>
    </source>
</evidence>
<evidence type="ECO:0000259" key="5">
    <source>
        <dbReference type="PROSITE" id="PS50977"/>
    </source>
</evidence>
<dbReference type="Proteomes" id="UP000232163">
    <property type="component" value="Unassembled WGS sequence"/>
</dbReference>
<evidence type="ECO:0000313" key="7">
    <source>
        <dbReference type="Proteomes" id="UP000232163"/>
    </source>
</evidence>
<proteinExistence type="predicted"/>
<dbReference type="SUPFAM" id="SSF46689">
    <property type="entry name" value="Homeodomain-like"/>
    <property type="match status" value="1"/>
</dbReference>
<dbReference type="PANTHER" id="PTHR30055">
    <property type="entry name" value="HTH-TYPE TRANSCRIPTIONAL REGULATOR RUTR"/>
    <property type="match status" value="1"/>
</dbReference>
<evidence type="ECO:0000256" key="3">
    <source>
        <dbReference type="ARBA" id="ARBA00023163"/>
    </source>
</evidence>
<dbReference type="Pfam" id="PF00440">
    <property type="entry name" value="TetR_N"/>
    <property type="match status" value="1"/>
</dbReference>
<dbReference type="InterPro" id="IPR036271">
    <property type="entry name" value="Tet_transcr_reg_TetR-rel_C_sf"/>
</dbReference>
<protein>
    <recommendedName>
        <fullName evidence="5">HTH tetR-type domain-containing protein</fullName>
    </recommendedName>
</protein>
<evidence type="ECO:0000256" key="4">
    <source>
        <dbReference type="PROSITE-ProRule" id="PRU00335"/>
    </source>
</evidence>
<name>A0A2N9W0L6_9HYPH</name>
<feature type="DNA-binding region" description="H-T-H motif" evidence="4">
    <location>
        <begin position="33"/>
        <end position="52"/>
    </location>
</feature>
<dbReference type="OrthoDB" id="7185252at2"/>
<reference evidence="6 7" key="1">
    <citation type="journal article" date="2017" name="Int J Environ Stud">
        <title>Does the Miocene-Pliocene relict legume Oxytropis triphylla form nitrogen-fixing nodules with a combination of bacterial strains?</title>
        <authorList>
            <person name="Safronova V."/>
            <person name="Belimov A."/>
            <person name="Sazanova A."/>
            <person name="Kuznetsova I."/>
            <person name="Popova J."/>
            <person name="Andronov E."/>
            <person name="Verkhozina A."/>
            <person name="Tikhonovich I."/>
        </authorList>
    </citation>
    <scope>NUCLEOTIDE SEQUENCE [LARGE SCALE GENOMIC DNA]</scope>
    <source>
        <strain evidence="6 7">Tri-38</strain>
    </source>
</reference>
<keyword evidence="2 4" id="KW-0238">DNA-binding</keyword>
<dbReference type="SUPFAM" id="SSF48498">
    <property type="entry name" value="Tetracyclin repressor-like, C-terminal domain"/>
    <property type="match status" value="1"/>
</dbReference>
<keyword evidence="7" id="KW-1185">Reference proteome</keyword>
<comment type="caution">
    <text evidence="6">The sequence shown here is derived from an EMBL/GenBank/DDBJ whole genome shotgun (WGS) entry which is preliminary data.</text>
</comment>
<dbReference type="GO" id="GO:0003700">
    <property type="term" value="F:DNA-binding transcription factor activity"/>
    <property type="evidence" value="ECO:0007669"/>
    <property type="project" value="TreeGrafter"/>
</dbReference>
<dbReference type="KEGG" id="pht:BLM14_27700"/>
<organism evidence="6 7">
    <name type="scientific">Phyllobacterium zundukense</name>
    <dbReference type="NCBI Taxonomy" id="1867719"/>
    <lineage>
        <taxon>Bacteria</taxon>
        <taxon>Pseudomonadati</taxon>
        <taxon>Pseudomonadota</taxon>
        <taxon>Alphaproteobacteria</taxon>
        <taxon>Hyphomicrobiales</taxon>
        <taxon>Phyllobacteriaceae</taxon>
        <taxon>Phyllobacterium</taxon>
    </lineage>
</organism>
<dbReference type="PROSITE" id="PS50977">
    <property type="entry name" value="HTH_TETR_2"/>
    <property type="match status" value="1"/>
</dbReference>
<dbReference type="EMBL" id="MZMT01000021">
    <property type="protein sequence ID" value="PIO45284.1"/>
    <property type="molecule type" value="Genomic_DNA"/>
</dbReference>
<gene>
    <name evidence="6" type="ORF">B5P45_08485</name>
</gene>
<dbReference type="RefSeq" id="WP_100003359.1">
    <property type="nucleotide sequence ID" value="NZ_CP017943.1"/>
</dbReference>
<dbReference type="InterPro" id="IPR001647">
    <property type="entry name" value="HTH_TetR"/>
</dbReference>
<evidence type="ECO:0000256" key="1">
    <source>
        <dbReference type="ARBA" id="ARBA00023015"/>
    </source>
</evidence>
<accession>A0A2N9W0L6</accession>
<dbReference type="Gene3D" id="1.10.357.10">
    <property type="entry name" value="Tetracycline Repressor, domain 2"/>
    <property type="match status" value="1"/>
</dbReference>
<dbReference type="AlphaFoldDB" id="A0A2N9W0L6"/>
<keyword evidence="3" id="KW-0804">Transcription</keyword>
<dbReference type="InterPro" id="IPR009057">
    <property type="entry name" value="Homeodomain-like_sf"/>
</dbReference>
<dbReference type="PRINTS" id="PR00455">
    <property type="entry name" value="HTHTETR"/>
</dbReference>
<sequence>MNNLREKRRIKRATAIVTAAEAEFRLAGFAASRVDAIAARAEVSPATIYNYYGDKAALLLEVFRRHSAVTRTIVSKLIRCPPSDPIVAIDRYFTTIFDRSMRNLSPALWREAYAESYAGPPARFGGVVRAFDDAVYEEMRELFEALQRTGTVKVPISSEDLAELGLSVGNLHWSLFLTGKTSLASAKEDATRQISILLGDVSMGPNKKSDGNDAVATKTRS</sequence>
<dbReference type="InterPro" id="IPR050109">
    <property type="entry name" value="HTH-type_TetR-like_transc_reg"/>
</dbReference>
<dbReference type="PANTHER" id="PTHR30055:SF234">
    <property type="entry name" value="HTH-TYPE TRANSCRIPTIONAL REGULATOR BETI"/>
    <property type="match status" value="1"/>
</dbReference>
<feature type="domain" description="HTH tetR-type" evidence="5">
    <location>
        <begin position="10"/>
        <end position="70"/>
    </location>
</feature>
<evidence type="ECO:0000313" key="6">
    <source>
        <dbReference type="EMBL" id="PIO45284.1"/>
    </source>
</evidence>
<dbReference type="GO" id="GO:0000976">
    <property type="term" value="F:transcription cis-regulatory region binding"/>
    <property type="evidence" value="ECO:0007669"/>
    <property type="project" value="TreeGrafter"/>
</dbReference>
<keyword evidence="1" id="KW-0805">Transcription regulation</keyword>